<dbReference type="EMBL" id="JAIZAY010000013">
    <property type="protein sequence ID" value="KAJ8030329.1"/>
    <property type="molecule type" value="Genomic_DNA"/>
</dbReference>
<keyword evidence="2" id="KW-1133">Transmembrane helix</keyword>
<dbReference type="FunFam" id="2.60.40.10:FF:000373">
    <property type="entry name" value="fibronectin type-III domain-containing protein 3A isoform X1"/>
    <property type="match status" value="1"/>
</dbReference>
<dbReference type="Pfam" id="PF00041">
    <property type="entry name" value="fn3"/>
    <property type="match status" value="8"/>
</dbReference>
<feature type="domain" description="Fibronectin type-III" evidence="3">
    <location>
        <begin position="580"/>
        <end position="679"/>
    </location>
</feature>
<feature type="domain" description="Fibronectin type-III" evidence="3">
    <location>
        <begin position="1257"/>
        <end position="1355"/>
    </location>
</feature>
<dbReference type="SMART" id="SM00060">
    <property type="entry name" value="FN3"/>
    <property type="match status" value="9"/>
</dbReference>
<feature type="compositionally biased region" description="Basic and acidic residues" evidence="1">
    <location>
        <begin position="429"/>
        <end position="439"/>
    </location>
</feature>
<dbReference type="InterPro" id="IPR036116">
    <property type="entry name" value="FN3_sf"/>
</dbReference>
<name>A0A9Q1H1S5_HOLLE</name>
<feature type="region of interest" description="Disordered" evidence="1">
    <location>
        <begin position="306"/>
        <end position="467"/>
    </location>
</feature>
<feature type="region of interest" description="Disordered" evidence="1">
    <location>
        <begin position="153"/>
        <end position="176"/>
    </location>
</feature>
<feature type="compositionally biased region" description="Basic residues" evidence="1">
    <location>
        <begin position="329"/>
        <end position="339"/>
    </location>
</feature>
<keyword evidence="5" id="KW-1185">Reference proteome</keyword>
<proteinExistence type="predicted"/>
<dbReference type="Proteomes" id="UP001152320">
    <property type="component" value="Chromosome 13"/>
</dbReference>
<dbReference type="Gene3D" id="2.60.40.10">
    <property type="entry name" value="Immunoglobulins"/>
    <property type="match status" value="9"/>
</dbReference>
<feature type="domain" description="Fibronectin type-III" evidence="3">
    <location>
        <begin position="473"/>
        <end position="579"/>
    </location>
</feature>
<feature type="domain" description="Fibronectin type-III" evidence="3">
    <location>
        <begin position="1061"/>
        <end position="1160"/>
    </location>
</feature>
<feature type="domain" description="Fibronectin type-III" evidence="3">
    <location>
        <begin position="770"/>
        <end position="863"/>
    </location>
</feature>
<feature type="compositionally biased region" description="Low complexity" evidence="1">
    <location>
        <begin position="407"/>
        <end position="428"/>
    </location>
</feature>
<dbReference type="CDD" id="cd00063">
    <property type="entry name" value="FN3"/>
    <property type="match status" value="9"/>
</dbReference>
<feature type="compositionally biased region" description="Low complexity" evidence="1">
    <location>
        <begin position="28"/>
        <end position="39"/>
    </location>
</feature>
<feature type="domain" description="Fibronectin type-III" evidence="3">
    <location>
        <begin position="869"/>
        <end position="963"/>
    </location>
</feature>
<comment type="caution">
    <text evidence="4">The sequence shown here is derived from an EMBL/GenBank/DDBJ whole genome shotgun (WGS) entry which is preliminary data.</text>
</comment>
<dbReference type="PROSITE" id="PS50853">
    <property type="entry name" value="FN3"/>
    <property type="match status" value="9"/>
</dbReference>
<feature type="region of interest" description="Disordered" evidence="1">
    <location>
        <begin position="1354"/>
        <end position="1373"/>
    </location>
</feature>
<feature type="compositionally biased region" description="Polar residues" evidence="1">
    <location>
        <begin position="161"/>
        <end position="175"/>
    </location>
</feature>
<dbReference type="InterPro" id="IPR050617">
    <property type="entry name" value="E3_ligase_FN3/SPRY"/>
</dbReference>
<organism evidence="4 5">
    <name type="scientific">Holothuria leucospilota</name>
    <name type="common">Black long sea cucumber</name>
    <name type="synonym">Mertensiothuria leucospilota</name>
    <dbReference type="NCBI Taxonomy" id="206669"/>
    <lineage>
        <taxon>Eukaryota</taxon>
        <taxon>Metazoa</taxon>
        <taxon>Echinodermata</taxon>
        <taxon>Eleutherozoa</taxon>
        <taxon>Echinozoa</taxon>
        <taxon>Holothuroidea</taxon>
        <taxon>Aspidochirotacea</taxon>
        <taxon>Aspidochirotida</taxon>
        <taxon>Holothuriidae</taxon>
        <taxon>Holothuria</taxon>
    </lineage>
</organism>
<feature type="transmembrane region" description="Helical" evidence="2">
    <location>
        <begin position="1385"/>
        <end position="1408"/>
    </location>
</feature>
<reference evidence="4" key="1">
    <citation type="submission" date="2021-10" db="EMBL/GenBank/DDBJ databases">
        <title>Tropical sea cucumber genome reveals ecological adaptation and Cuvierian tubules defense mechanism.</title>
        <authorList>
            <person name="Chen T."/>
        </authorList>
    </citation>
    <scope>NUCLEOTIDE SEQUENCE</scope>
    <source>
        <strain evidence="4">Nanhai2018</strain>
        <tissue evidence="4">Muscle</tissue>
    </source>
</reference>
<keyword evidence="2" id="KW-0812">Transmembrane</keyword>
<feature type="compositionally biased region" description="Basic and acidic residues" evidence="1">
    <location>
        <begin position="358"/>
        <end position="370"/>
    </location>
</feature>
<evidence type="ECO:0000313" key="5">
    <source>
        <dbReference type="Proteomes" id="UP001152320"/>
    </source>
</evidence>
<protein>
    <submittedName>
        <fullName evidence="4">Fibronectin type-III domain-containing protein 3A</fullName>
    </submittedName>
</protein>
<dbReference type="PANTHER" id="PTHR24099:SF11">
    <property type="entry name" value="FIBRONECTIN TYPE III DOMAIN-CONTAINING 3BA-RELATED"/>
    <property type="match status" value="1"/>
</dbReference>
<feature type="compositionally biased region" description="Low complexity" evidence="1">
    <location>
        <begin position="343"/>
        <end position="357"/>
    </location>
</feature>
<evidence type="ECO:0000256" key="2">
    <source>
        <dbReference type="SAM" id="Phobius"/>
    </source>
</evidence>
<feature type="region of interest" description="Disordered" evidence="1">
    <location>
        <begin position="1"/>
        <end position="76"/>
    </location>
</feature>
<feature type="compositionally biased region" description="Low complexity" evidence="1">
    <location>
        <begin position="64"/>
        <end position="76"/>
    </location>
</feature>
<dbReference type="InterPro" id="IPR003961">
    <property type="entry name" value="FN3_dom"/>
</dbReference>
<feature type="domain" description="Fibronectin type-III" evidence="3">
    <location>
        <begin position="967"/>
        <end position="1057"/>
    </location>
</feature>
<dbReference type="InterPro" id="IPR013783">
    <property type="entry name" value="Ig-like_fold"/>
</dbReference>
<dbReference type="PRINTS" id="PR00014">
    <property type="entry name" value="FNTYPEIII"/>
</dbReference>
<evidence type="ECO:0000259" key="3">
    <source>
        <dbReference type="PROSITE" id="PS50853"/>
    </source>
</evidence>
<evidence type="ECO:0000313" key="4">
    <source>
        <dbReference type="EMBL" id="KAJ8030329.1"/>
    </source>
</evidence>
<sequence>MSGSEALVAQYSSPNHTQYHDGTPMNGETSSTTSSETESQFAPPVKGGQPNGPIIENGPDVYQSDSSIDSGQSQPGPYINGPMHGGIYQPCEYDTHMEGQMSGYSVPAPEYDGNQNLEYPSPTQEYIPQDQLYANHGTEYVDYNQGQQQMVGQVGDDAGQSPNSAGSPPQGTNPGEKQKYVFYLHIKQGEAFPVENGDQVRYIHGPTMVQLVSPSPNPPSIHMVQTGLGPVNNVGTGTIPLHPAPLPPTTMHMQPPMQDSEGVPPAVYNTGTGTVPQPMYPPMYHQPPGPGGGGVYPHLVAGFPPSTAMPPHMHPQGTQMPGLGTGHGVVHHHPPHVHVQRYPPGAGPSSHASSHHASNIDHSNRHEPSHRPLLLRSRSRDDRTEKQREKLQRKLHDRRKENGGYISSPQTSPRGNSSSSSRGSSTSPRENRSTSHRPAENGTGGRAGQRRKRQTSTSPRNGEAEDIRKLTEILSTLKTAEVFDITSRTAFAKWQPPTLPSSEERDDRYLRAGLSYEVQLSDKGKGGSPKTFQTHVPSWHMDDLKPATEYNLRVCAISDNVKGSLSEPAIFSTLGCPPDVPSQPSSVNRTKNSLLIKWFAPASNGSKIHTYILQCHKGDGYSESKMGFTTVYEGPEKQHKVTRLQPSTCYRFRVQAANSHGASGFSEEARIFTSGSVPPQQEPPTLVESTARTLKLQWQTCTGDVTGYVLEMEEKYGFQPAYRGDETSYTCKCLARNSEYKFRLCAFNDEGNGRWSTVVAFRTSPDTPRAPSRPCLKGKIHSNSFRVTWEPPRDTGGSEITSYSLELCDASDGVFSEVYRGLEKEHLCTDLRPGVSYKVRVSCTSRGGVSPFSDVCLLTTLPVCPGQCPPPRLHGRPKAVSLNLRWSLPEYDGGAPITEFSVEMTAADQEGSTREVHRGPVDVTECCVNDLLPGKVYSFKVQALNKVGAGPFSEPLQITTGAGPPDRPKNLQATFKSPTSACVSWEMPCNNGAPVTEYKLEKASDNGSFGLAYTGPSTSCELRSLRPATYYYLRVQAINLAGPGLFSDVTSCTTPSSSPEVVPSLRVISSTSDSLLLKWTEPNNCGEEILAYNIQIGKDQSSSDEGKVQTIVVEGNVTEYCIDQLEADTKYKIKIQAVNNKGAGPYSATLKSVTQALPPPPPRLECSVYGHQSLKLKWVHVSKVFNLEGKSINYCLEMEDRKGKYSIVYSGVNTNHKVSRLSENTIYKFRICASNEAGNGQYSEEYSFSTLKAPPAVMKAPTVSDVTETSVLLSWATLPPLQEDKIVYQCQCLKGRENDNKQIIYRGEDSSYLVQSLEPNSLYGFRVCAIRIPADESPELVGVYSPWGMVHTSSNRQSNDSMGSGEGKVSQSGKKEWKSLEDQQVAAIIMLVFLISAIVIAIILQYLVS</sequence>
<dbReference type="PANTHER" id="PTHR24099">
    <property type="entry name" value="E3 UBIQUITIN-PROTEIN LIGASE TRIM36-RELATED"/>
    <property type="match status" value="1"/>
</dbReference>
<feature type="compositionally biased region" description="Basic and acidic residues" evidence="1">
    <location>
        <begin position="378"/>
        <end position="402"/>
    </location>
</feature>
<dbReference type="OrthoDB" id="443915at2759"/>
<accession>A0A9Q1H1S5</accession>
<evidence type="ECO:0000256" key="1">
    <source>
        <dbReference type="SAM" id="MobiDB-lite"/>
    </source>
</evidence>
<feature type="domain" description="Fibronectin type-III" evidence="3">
    <location>
        <begin position="1161"/>
        <end position="1253"/>
    </location>
</feature>
<feature type="domain" description="Fibronectin type-III" evidence="3">
    <location>
        <begin position="680"/>
        <end position="766"/>
    </location>
</feature>
<keyword evidence="2" id="KW-0472">Membrane</keyword>
<dbReference type="SUPFAM" id="SSF49265">
    <property type="entry name" value="Fibronectin type III"/>
    <property type="match status" value="5"/>
</dbReference>
<gene>
    <name evidence="4" type="ORF">HOLleu_26707</name>
</gene>